<sequence>MRLGGEQDFRPADVVALILPVGVLREAGVHLGVHLGIARDRCRPTRIRRPLPAAPRPRIGVDDLQSSDIVLDTKVSAAALDEHEVVSRVVRATTPARPETSR</sequence>
<comment type="caution">
    <text evidence="1">The sequence shown here is derived from an EMBL/GenBank/DDBJ whole genome shotgun (WGS) entry which is preliminary data.</text>
</comment>
<dbReference type="EMBL" id="MUMY01000021">
    <property type="protein sequence ID" value="ONM46660.1"/>
    <property type="molecule type" value="Genomic_DNA"/>
</dbReference>
<evidence type="ECO:0000313" key="1">
    <source>
        <dbReference type="EMBL" id="ONM46660.1"/>
    </source>
</evidence>
<name>A0A1V2TAY6_9NOCA</name>
<proteinExistence type="predicted"/>
<gene>
    <name evidence="1" type="ORF">B0T46_21520</name>
</gene>
<organism evidence="1 2">
    <name type="scientific">Nocardia donostiensis</name>
    <dbReference type="NCBI Taxonomy" id="1538463"/>
    <lineage>
        <taxon>Bacteria</taxon>
        <taxon>Bacillati</taxon>
        <taxon>Actinomycetota</taxon>
        <taxon>Actinomycetes</taxon>
        <taxon>Mycobacteriales</taxon>
        <taxon>Nocardiaceae</taxon>
        <taxon>Nocardia</taxon>
    </lineage>
</organism>
<evidence type="ECO:0000313" key="2">
    <source>
        <dbReference type="Proteomes" id="UP000188836"/>
    </source>
</evidence>
<dbReference type="Proteomes" id="UP000188836">
    <property type="component" value="Unassembled WGS sequence"/>
</dbReference>
<dbReference type="STRING" id="1538463.B0T36_23110"/>
<keyword evidence="2" id="KW-1185">Reference proteome</keyword>
<dbReference type="AlphaFoldDB" id="A0A1V2TAY6"/>
<protein>
    <submittedName>
        <fullName evidence="1">Uncharacterized protein</fullName>
    </submittedName>
</protein>
<accession>A0A1V2TAY6</accession>
<reference evidence="1 2" key="1">
    <citation type="journal article" date="2016" name="Antonie Van Leeuwenhoek">
        <title>Nocardia donostiensis sp. nov., isolated from human respiratory specimens.</title>
        <authorList>
            <person name="Ercibengoa M."/>
            <person name="Bell M."/>
            <person name="Marimon J.M."/>
            <person name="Humrighouse B."/>
            <person name="Klenk H.P."/>
            <person name="Potter G."/>
            <person name="Perez-Trallero E."/>
        </authorList>
    </citation>
    <scope>NUCLEOTIDE SEQUENCE [LARGE SCALE GENOMIC DNA]</scope>
    <source>
        <strain evidence="1 2">X1655</strain>
    </source>
</reference>